<keyword evidence="2" id="KW-1185">Reference proteome</keyword>
<evidence type="ECO:0000313" key="2">
    <source>
        <dbReference type="Proteomes" id="UP000017836"/>
    </source>
</evidence>
<dbReference type="AlphaFoldDB" id="W1NVN6"/>
<evidence type="ECO:0000313" key="1">
    <source>
        <dbReference type="EMBL" id="ERN01687.1"/>
    </source>
</evidence>
<dbReference type="HOGENOM" id="CLU_016471_2_2_1"/>
<organism evidence="1 2">
    <name type="scientific">Amborella trichopoda</name>
    <dbReference type="NCBI Taxonomy" id="13333"/>
    <lineage>
        <taxon>Eukaryota</taxon>
        <taxon>Viridiplantae</taxon>
        <taxon>Streptophyta</taxon>
        <taxon>Embryophyta</taxon>
        <taxon>Tracheophyta</taxon>
        <taxon>Spermatophyta</taxon>
        <taxon>Magnoliopsida</taxon>
        <taxon>Amborellales</taxon>
        <taxon>Amborellaceae</taxon>
        <taxon>Amborella</taxon>
    </lineage>
</organism>
<accession>W1NVN6</accession>
<dbReference type="EMBL" id="KI394757">
    <property type="protein sequence ID" value="ERN01687.1"/>
    <property type="molecule type" value="Genomic_DNA"/>
</dbReference>
<name>W1NVN6_AMBTC</name>
<sequence>MSQLGRKVETTRLDWRFRGGSGLDVSITEPLVRVLRLSDFEDKNAMGFLFDAMRRARKVIFDNNIWTKEILDIVDRLFINPQNLHSSVTLDDADIMRG</sequence>
<gene>
    <name evidence="1" type="ORF">AMTR_s00090p00156810</name>
</gene>
<dbReference type="Gramene" id="ERN01687">
    <property type="protein sequence ID" value="ERN01687"/>
    <property type="gene ID" value="AMTR_s00090p00156810"/>
</dbReference>
<reference evidence="2" key="1">
    <citation type="journal article" date="2013" name="Science">
        <title>The Amborella genome and the evolution of flowering plants.</title>
        <authorList>
            <consortium name="Amborella Genome Project"/>
        </authorList>
    </citation>
    <scope>NUCLEOTIDE SEQUENCE [LARGE SCALE GENOMIC DNA]</scope>
</reference>
<proteinExistence type="predicted"/>
<protein>
    <submittedName>
        <fullName evidence="1">Uncharacterized protein</fullName>
    </submittedName>
</protein>
<dbReference type="Proteomes" id="UP000017836">
    <property type="component" value="Unassembled WGS sequence"/>
</dbReference>